<reference evidence="2 3" key="1">
    <citation type="submission" date="2019-12" db="EMBL/GenBank/DDBJ databases">
        <title>Auraticoccus cholistani sp. nov., an actinomycete isolated from soil of Cholistan desert.</title>
        <authorList>
            <person name="Cheema M.T."/>
        </authorList>
    </citation>
    <scope>NUCLEOTIDE SEQUENCE [LARGE SCALE GENOMIC DNA]</scope>
    <source>
        <strain evidence="2 3">F435</strain>
    </source>
</reference>
<dbReference type="InterPro" id="IPR011990">
    <property type="entry name" value="TPR-like_helical_dom_sf"/>
</dbReference>
<dbReference type="Pfam" id="PF17128">
    <property type="entry name" value="DUF5107"/>
    <property type="match status" value="1"/>
</dbReference>
<evidence type="ECO:0000313" key="3">
    <source>
        <dbReference type="Proteomes" id="UP000435304"/>
    </source>
</evidence>
<comment type="caution">
    <text evidence="2">The sequence shown here is derived from an EMBL/GenBank/DDBJ whole genome shotgun (WGS) entry which is preliminary data.</text>
</comment>
<dbReference type="AlphaFoldDB" id="A0A6A9UZY9"/>
<dbReference type="RefSeq" id="WP_331714270.1">
    <property type="nucleotide sequence ID" value="NZ_WPCU01000003.1"/>
</dbReference>
<dbReference type="SUPFAM" id="SSF48452">
    <property type="entry name" value="TPR-like"/>
    <property type="match status" value="1"/>
</dbReference>
<evidence type="ECO:0000259" key="1">
    <source>
        <dbReference type="Pfam" id="PF17128"/>
    </source>
</evidence>
<gene>
    <name evidence="2" type="ORF">GC722_01270</name>
</gene>
<evidence type="ECO:0000313" key="2">
    <source>
        <dbReference type="EMBL" id="MVA74669.1"/>
    </source>
</evidence>
<feature type="domain" description="DUF5107" evidence="1">
    <location>
        <begin position="58"/>
        <end position="348"/>
    </location>
</feature>
<proteinExistence type="predicted"/>
<keyword evidence="3" id="KW-1185">Reference proteome</keyword>
<dbReference type="EMBL" id="WPCU01000003">
    <property type="protein sequence ID" value="MVA74669.1"/>
    <property type="molecule type" value="Genomic_DNA"/>
</dbReference>
<organism evidence="2 3">
    <name type="scientific">Auraticoccus cholistanensis</name>
    <dbReference type="NCBI Taxonomy" id="2656650"/>
    <lineage>
        <taxon>Bacteria</taxon>
        <taxon>Bacillati</taxon>
        <taxon>Actinomycetota</taxon>
        <taxon>Actinomycetes</taxon>
        <taxon>Propionibacteriales</taxon>
        <taxon>Propionibacteriaceae</taxon>
        <taxon>Auraticoccus</taxon>
    </lineage>
</organism>
<sequence>MTELRQELLEIPSAGFGPENPLPDLGGHGDLHRVRNADELPAGMRRGIGFGHLPSILPCLFQDGYDRDRRPVQLPVLVLENEHLTATVLPTLGGRLHSLVQRSTGRELLHRNSVLQPGNLALRNAWLAGGVEWNLGSTGHWTGTCEPVHAATLDGPDQTPVLRLWEWERTRNLVSQLDLWLPEHSDLLHVAVRVTNPSEQPAPAYWWSNVAVPQTPQTRVLAPADQAWRYGYTERLELVDVPSGDGGGDLTRPMDHRRAVDYFFELPAEDLPDTAARTLERPFVAAVEPDGSGLLQASTRRLRGRKLFVWGEGRGGRRWQEWLTPVGTGHGYAEIQAGLARTQMEHLQLPARTAWSWLEVYGAAALDPAEATAEWPAARRGMAAHLDRRLPEEEMERRAAQLAALADAPPSRPLHTASGWGALELRRTGSSVGAGTPFTLQDAHTREAAWLPLLEGRLPDTDPLTPPDGTLVHWGDLLEDAEGGWLIRYHRGVARWWRGDVEGAEASWRESLQQQPTPWAWRNLAVAAGRRGDTAGLVEGYRQALSLLPALRPLAVEALQSLVEAGAADVARDLLEQLPRELRDDDRVRLVEVRIRLATGEPAQAERLLDAGIAPVDLREGSVRLADLWQAVQQALGSDRPVPAAYDFSMTGD</sequence>
<accession>A0A6A9UZY9</accession>
<dbReference type="InterPro" id="IPR033396">
    <property type="entry name" value="DUF5107"/>
</dbReference>
<dbReference type="Gene3D" id="1.25.40.10">
    <property type="entry name" value="Tetratricopeptide repeat domain"/>
    <property type="match status" value="1"/>
</dbReference>
<protein>
    <submittedName>
        <fullName evidence="2">DUF5107 domain-containing protein</fullName>
    </submittedName>
</protein>
<dbReference type="Proteomes" id="UP000435304">
    <property type="component" value="Unassembled WGS sequence"/>
</dbReference>
<name>A0A6A9UZY9_9ACTN</name>